<name>A0ABP6SGJ1_9ACTN</name>
<accession>A0ABP6SGJ1</accession>
<protein>
    <submittedName>
        <fullName evidence="1">Uncharacterized protein</fullName>
    </submittedName>
</protein>
<evidence type="ECO:0000313" key="2">
    <source>
        <dbReference type="Proteomes" id="UP001499990"/>
    </source>
</evidence>
<dbReference type="RefSeq" id="WP_345040340.1">
    <property type="nucleotide sequence ID" value="NZ_BAAAYL010000001.1"/>
</dbReference>
<sequence>MSVGPERSARIAAMLESARPVWEAARETDALQQWLKDHGCHGVDAVLVTMRLLGCGLPEAQRVFFAAPCRQAEREFHNRVMDGLEAASRDL</sequence>
<keyword evidence="2" id="KW-1185">Reference proteome</keyword>
<organism evidence="1 2">
    <name type="scientific">Streptomyces sannanensis</name>
    <dbReference type="NCBI Taxonomy" id="285536"/>
    <lineage>
        <taxon>Bacteria</taxon>
        <taxon>Bacillati</taxon>
        <taxon>Actinomycetota</taxon>
        <taxon>Actinomycetes</taxon>
        <taxon>Kitasatosporales</taxon>
        <taxon>Streptomycetaceae</taxon>
        <taxon>Streptomyces</taxon>
    </lineage>
</organism>
<reference evidence="2" key="1">
    <citation type="journal article" date="2019" name="Int. J. Syst. Evol. Microbiol.">
        <title>The Global Catalogue of Microorganisms (GCM) 10K type strain sequencing project: providing services to taxonomists for standard genome sequencing and annotation.</title>
        <authorList>
            <consortium name="The Broad Institute Genomics Platform"/>
            <consortium name="The Broad Institute Genome Sequencing Center for Infectious Disease"/>
            <person name="Wu L."/>
            <person name="Ma J."/>
        </authorList>
    </citation>
    <scope>NUCLEOTIDE SEQUENCE [LARGE SCALE GENOMIC DNA]</scope>
    <source>
        <strain evidence="2">JCM 9651</strain>
    </source>
</reference>
<evidence type="ECO:0000313" key="1">
    <source>
        <dbReference type="EMBL" id="GAA3375626.1"/>
    </source>
</evidence>
<comment type="caution">
    <text evidence="1">The sequence shown here is derived from an EMBL/GenBank/DDBJ whole genome shotgun (WGS) entry which is preliminary data.</text>
</comment>
<proteinExistence type="predicted"/>
<dbReference type="EMBL" id="BAAAYL010000001">
    <property type="protein sequence ID" value="GAA3375626.1"/>
    <property type="molecule type" value="Genomic_DNA"/>
</dbReference>
<gene>
    <name evidence="1" type="ORF">GCM10020367_44140</name>
</gene>
<dbReference type="Proteomes" id="UP001499990">
    <property type="component" value="Unassembled WGS sequence"/>
</dbReference>